<evidence type="ECO:0000313" key="2">
    <source>
        <dbReference type="Proteomes" id="UP000014018"/>
    </source>
</evidence>
<organism evidence="1 2">
    <name type="scientific">Bacillus cereus VD133</name>
    <dbReference type="NCBI Taxonomy" id="1053233"/>
    <lineage>
        <taxon>Bacteria</taxon>
        <taxon>Bacillati</taxon>
        <taxon>Bacillota</taxon>
        <taxon>Bacilli</taxon>
        <taxon>Bacillales</taxon>
        <taxon>Bacillaceae</taxon>
        <taxon>Bacillus</taxon>
        <taxon>Bacillus cereus group</taxon>
    </lineage>
</organism>
<dbReference type="RefSeq" id="WP_016110619.1">
    <property type="nucleotide sequence ID" value="NZ_KB976178.1"/>
</dbReference>
<comment type="caution">
    <text evidence="1">The sequence shown here is derived from an EMBL/GenBank/DDBJ whole genome shotgun (WGS) entry which is preliminary data.</text>
</comment>
<dbReference type="Gene3D" id="1.20.1170.10">
    <property type="match status" value="2"/>
</dbReference>
<dbReference type="AlphaFoldDB" id="A0A9W5PJA8"/>
<reference evidence="1 2" key="1">
    <citation type="submission" date="2012-12" db="EMBL/GenBank/DDBJ databases">
        <title>The Genome Sequence of Bacillus cereus VD133.</title>
        <authorList>
            <consortium name="The Broad Institute Genome Sequencing Platform"/>
            <consortium name="The Broad Institute Genome Sequencing Center for Infectious Disease"/>
            <person name="Feldgarden M."/>
            <person name="Van der Auwera G.A."/>
            <person name="Mahillon J."/>
            <person name="Duprez V."/>
            <person name="Timmery S."/>
            <person name="Mattelet C."/>
            <person name="Dierick K."/>
            <person name="Sun M."/>
            <person name="Yu Z."/>
            <person name="Zhu L."/>
            <person name="Hu X."/>
            <person name="Shank E.B."/>
            <person name="Swiecicka I."/>
            <person name="Hansen B.M."/>
            <person name="Andrup L."/>
            <person name="Walker B."/>
            <person name="Young S.K."/>
            <person name="Zeng Q."/>
            <person name="Gargeya S."/>
            <person name="Fitzgerald M."/>
            <person name="Haas B."/>
            <person name="Abouelleil A."/>
            <person name="Alvarado L."/>
            <person name="Arachchi H.M."/>
            <person name="Berlin A.M."/>
            <person name="Chapman S.B."/>
            <person name="Dewar J."/>
            <person name="Goldberg J."/>
            <person name="Griggs A."/>
            <person name="Gujja S."/>
            <person name="Hansen M."/>
            <person name="Howarth C."/>
            <person name="Imamovic A."/>
            <person name="Larimer J."/>
            <person name="McCowan C."/>
            <person name="Murphy C."/>
            <person name="Neiman D."/>
            <person name="Pearson M."/>
            <person name="Priest M."/>
            <person name="Roberts A."/>
            <person name="Saif S."/>
            <person name="Shea T."/>
            <person name="Sisk P."/>
            <person name="Sykes S."/>
            <person name="Wortman J."/>
            <person name="Nusbaum C."/>
            <person name="Birren B."/>
        </authorList>
    </citation>
    <scope>NUCLEOTIDE SEQUENCE [LARGE SCALE GENOMIC DNA]</scope>
    <source>
        <strain evidence="1 2">VD133</strain>
    </source>
</reference>
<dbReference type="Proteomes" id="UP000014018">
    <property type="component" value="Unassembled WGS sequence"/>
</dbReference>
<proteinExistence type="predicted"/>
<sequence>MKNNAFSTHGLGGKTSPFLLTKDEWTYFIDLLNKCSSAPTSIEDVQEHIYSKLDGKFKTSWDRLIETYAFSTMVKDAIEINKKLRVQCGFWGDGGKASFLFLSQNIVDYANFICVDHINDLNKVIQEVQGGKVSSEMKSKFVKICNDLSNHAQTYLKNAQPLIESISTFYEDIENCEEELNRVKDLIPQIPMYNSDDFGMANVTVIFLMSSIIDLADSKEGTVPILNKIHGIWDALSYDLKETGEDIEKGIVDVDSFIAGLELELAIEDWRVVGEEANNFYQNINDFKKCNYLST</sequence>
<accession>A0A9W5PJA8</accession>
<dbReference type="EMBL" id="AHFB01000186">
    <property type="protein sequence ID" value="EOO23733.1"/>
    <property type="molecule type" value="Genomic_DNA"/>
</dbReference>
<gene>
    <name evidence="1" type="ORF">IIU_06937</name>
</gene>
<name>A0A9W5PJA8_BACCE</name>
<protein>
    <submittedName>
        <fullName evidence="1">Uncharacterized protein</fullName>
    </submittedName>
</protein>
<dbReference type="SUPFAM" id="SSF58100">
    <property type="entry name" value="Bacterial hemolysins"/>
    <property type="match status" value="1"/>
</dbReference>
<evidence type="ECO:0000313" key="1">
    <source>
        <dbReference type="EMBL" id="EOO23733.1"/>
    </source>
</evidence>